<sequence>MNVIEETVKLYDGFKLHMIKTDKFKTNTLVWKMKAPLQKETVTVRSLLPHVLQSNSADHPTTAKLRSYLDELYGAALYVDLAKKGEYHVITISLDIANEKFLSDQTPLLKKAFELLAEIVTKPNVSDNGFDQTTVNKEKRTLKQRIQSVNDDKMRYANYRLVQEMCKEEPYALHVHGELEAVDQITPETLYSYYQQALEKDELDLYVIGDVDEEEVQSYASELFQFQNRDPQKTEANGRSHKGDSVHEVKEVQDVKQGKLNIGYRTNIVYGDEDYFALQVFNGIFGGFSHSKLFLNVREKASLAYYVGSRLESHKGLMMVMSGIENNKFDQATGIIEEQLQAMKNGDFSEKEIGQTKAVIKNQLLETMDTARGVVEVLFHNIISRKEVSLTEWLNGMDQVSKEQIIAAAKKVELDTVYFLHGKEEGE</sequence>
<evidence type="ECO:0000313" key="2">
    <source>
        <dbReference type="EMBL" id="MDQ0270159.1"/>
    </source>
</evidence>
<gene>
    <name evidence="2" type="ORF">J2S17_002034</name>
</gene>
<evidence type="ECO:0000259" key="1">
    <source>
        <dbReference type="Pfam" id="PF05193"/>
    </source>
</evidence>
<keyword evidence="3" id="KW-1185">Reference proteome</keyword>
<dbReference type="Gene3D" id="3.30.830.10">
    <property type="entry name" value="Metalloenzyme, LuxS/M16 peptidase-like"/>
    <property type="match status" value="2"/>
</dbReference>
<dbReference type="PANTHER" id="PTHR11851:SF186">
    <property type="entry name" value="INACTIVE METALLOPROTEASE YMFF-RELATED"/>
    <property type="match status" value="1"/>
</dbReference>
<dbReference type="InterPro" id="IPR007863">
    <property type="entry name" value="Peptidase_M16_C"/>
</dbReference>
<reference evidence="2 3" key="1">
    <citation type="submission" date="2023-07" db="EMBL/GenBank/DDBJ databases">
        <title>Genomic Encyclopedia of Type Strains, Phase IV (KMG-IV): sequencing the most valuable type-strain genomes for metagenomic binning, comparative biology and taxonomic classification.</title>
        <authorList>
            <person name="Goeker M."/>
        </authorList>
    </citation>
    <scope>NUCLEOTIDE SEQUENCE [LARGE SCALE GENOMIC DNA]</scope>
    <source>
        <strain evidence="2 3">DSM 23494</strain>
    </source>
</reference>
<accession>A0ABU0AFX8</accession>
<dbReference type="EMBL" id="JAUSUB010000007">
    <property type="protein sequence ID" value="MDQ0270159.1"/>
    <property type="molecule type" value="Genomic_DNA"/>
</dbReference>
<dbReference type="Pfam" id="PF05193">
    <property type="entry name" value="Peptidase_M16_C"/>
    <property type="match status" value="1"/>
</dbReference>
<comment type="caution">
    <text evidence="2">The sequence shown here is derived from an EMBL/GenBank/DDBJ whole genome shotgun (WGS) entry which is preliminary data.</text>
</comment>
<proteinExistence type="predicted"/>
<dbReference type="Proteomes" id="UP001238088">
    <property type="component" value="Unassembled WGS sequence"/>
</dbReference>
<dbReference type="PANTHER" id="PTHR11851">
    <property type="entry name" value="METALLOPROTEASE"/>
    <property type="match status" value="1"/>
</dbReference>
<dbReference type="SUPFAM" id="SSF63411">
    <property type="entry name" value="LuxS/MPP-like metallohydrolase"/>
    <property type="match status" value="2"/>
</dbReference>
<feature type="domain" description="Peptidase M16 C-terminal" evidence="1">
    <location>
        <begin position="185"/>
        <end position="358"/>
    </location>
</feature>
<dbReference type="RefSeq" id="WP_307474336.1">
    <property type="nucleotide sequence ID" value="NZ_JAUSUB010000007.1"/>
</dbReference>
<organism evidence="2 3">
    <name type="scientific">Cytobacillus purgationiresistens</name>
    <dbReference type="NCBI Taxonomy" id="863449"/>
    <lineage>
        <taxon>Bacteria</taxon>
        <taxon>Bacillati</taxon>
        <taxon>Bacillota</taxon>
        <taxon>Bacilli</taxon>
        <taxon>Bacillales</taxon>
        <taxon>Bacillaceae</taxon>
        <taxon>Cytobacillus</taxon>
    </lineage>
</organism>
<dbReference type="InterPro" id="IPR050361">
    <property type="entry name" value="MPP/UQCRC_Complex"/>
</dbReference>
<evidence type="ECO:0000313" key="3">
    <source>
        <dbReference type="Proteomes" id="UP001238088"/>
    </source>
</evidence>
<name>A0ABU0AFX8_9BACI</name>
<dbReference type="NCBIfam" id="NF047422">
    <property type="entry name" value="YfmF_fam"/>
    <property type="match status" value="1"/>
</dbReference>
<protein>
    <submittedName>
        <fullName evidence="2">Zn-dependent peptidase</fullName>
    </submittedName>
</protein>
<dbReference type="InterPro" id="IPR011249">
    <property type="entry name" value="Metalloenz_LuxS/M16"/>
</dbReference>